<feature type="transmembrane region" description="Helical" evidence="7">
    <location>
        <begin position="95"/>
        <end position="113"/>
    </location>
</feature>
<sequence>MAVGHGTRPARAGRPVSADRPRERWMDVVRGVSVLFVVLSHATLILAETYPVPAWMLRLDVLLMPYRMPALMALSGMLLPLAFRKPLVVYYVSKARTLLWPYLVWVLVLAAVGNLPGPILDPRTWYATSYLWFIFFLLCYFTVAPLVRLLPRWGVVVLVLALISVSTPLDVVSDGRTKSLLYLGGFFFAGYALTLYPGLLRSVRARRPLFVVLGLAPVVLVLVTGAFEHSGAYALLSSVGVLGVIAASMIAVDGGRTGFVELLGRNSVVVYVTHFPLLVLLVDGAARSGAQPPSWATPILVLALFVLAVAVAYGLVRLRHVRIVGWLFEWPSTAVPRRWVGVRRTDVPPAAAPELAQEGTP</sequence>
<dbReference type="RefSeq" id="WP_191828549.1">
    <property type="nucleotide sequence ID" value="NZ_JACYHB010000005.1"/>
</dbReference>
<dbReference type="PANTHER" id="PTHR40074:SF2">
    <property type="entry name" value="O-ACETYLTRANSFERASE WECH"/>
    <property type="match status" value="1"/>
</dbReference>
<proteinExistence type="inferred from homology"/>
<dbReference type="PANTHER" id="PTHR40074">
    <property type="entry name" value="O-ACETYLTRANSFERASE WECH"/>
    <property type="match status" value="1"/>
</dbReference>
<protein>
    <submittedName>
        <fullName evidence="9">Acyltransferase</fullName>
    </submittedName>
</protein>
<dbReference type="AlphaFoldDB" id="A0A927IZQ4"/>
<feature type="transmembrane region" description="Helical" evidence="7">
    <location>
        <begin position="179"/>
        <end position="196"/>
    </location>
</feature>
<dbReference type="GO" id="GO:0009246">
    <property type="term" value="P:enterobacterial common antigen biosynthetic process"/>
    <property type="evidence" value="ECO:0007669"/>
    <property type="project" value="TreeGrafter"/>
</dbReference>
<feature type="transmembrane region" description="Helical" evidence="7">
    <location>
        <begin position="28"/>
        <end position="46"/>
    </location>
</feature>
<dbReference type="GO" id="GO:0016413">
    <property type="term" value="F:O-acetyltransferase activity"/>
    <property type="evidence" value="ECO:0007669"/>
    <property type="project" value="TreeGrafter"/>
</dbReference>
<keyword evidence="10" id="KW-1185">Reference proteome</keyword>
<evidence type="ECO:0000256" key="4">
    <source>
        <dbReference type="ARBA" id="ARBA00022692"/>
    </source>
</evidence>
<dbReference type="Proteomes" id="UP000610846">
    <property type="component" value="Unassembled WGS sequence"/>
</dbReference>
<feature type="transmembrane region" description="Helical" evidence="7">
    <location>
        <begin position="294"/>
        <end position="316"/>
    </location>
</feature>
<evidence type="ECO:0000313" key="10">
    <source>
        <dbReference type="Proteomes" id="UP000610846"/>
    </source>
</evidence>
<dbReference type="Pfam" id="PF01757">
    <property type="entry name" value="Acyl_transf_3"/>
    <property type="match status" value="1"/>
</dbReference>
<evidence type="ECO:0000256" key="3">
    <source>
        <dbReference type="ARBA" id="ARBA00022475"/>
    </source>
</evidence>
<keyword evidence="3" id="KW-1003">Cell membrane</keyword>
<evidence type="ECO:0000259" key="8">
    <source>
        <dbReference type="Pfam" id="PF01757"/>
    </source>
</evidence>
<reference evidence="9" key="1">
    <citation type="journal article" date="2018" name="Curr. Microbiol.">
        <title>Cellulosimicrobium arenosum sp. nov., Isolated from Marine Sediment Sand.</title>
        <authorList>
            <person name="Oh M."/>
            <person name="Kim J.H."/>
            <person name="Yoon J.H."/>
            <person name="Schumann P."/>
            <person name="Kim W."/>
        </authorList>
    </citation>
    <scope>NUCLEOTIDE SEQUENCE</scope>
    <source>
        <strain evidence="9">KCTC 49039</strain>
    </source>
</reference>
<comment type="caution">
    <text evidence="9">The sequence shown here is derived from an EMBL/GenBank/DDBJ whole genome shotgun (WGS) entry which is preliminary data.</text>
</comment>
<feature type="transmembrane region" description="Helical" evidence="7">
    <location>
        <begin position="263"/>
        <end position="282"/>
    </location>
</feature>
<accession>A0A927IZQ4</accession>
<keyword evidence="6 7" id="KW-0472">Membrane</keyword>
<evidence type="ECO:0000313" key="9">
    <source>
        <dbReference type="EMBL" id="MBD8078954.1"/>
    </source>
</evidence>
<name>A0A927IZQ4_9MICO</name>
<evidence type="ECO:0000256" key="1">
    <source>
        <dbReference type="ARBA" id="ARBA00004651"/>
    </source>
</evidence>
<evidence type="ECO:0000256" key="7">
    <source>
        <dbReference type="SAM" id="Phobius"/>
    </source>
</evidence>
<evidence type="ECO:0000256" key="2">
    <source>
        <dbReference type="ARBA" id="ARBA00007400"/>
    </source>
</evidence>
<dbReference type="InterPro" id="IPR002656">
    <property type="entry name" value="Acyl_transf_3_dom"/>
</dbReference>
<feature type="transmembrane region" description="Helical" evidence="7">
    <location>
        <begin position="233"/>
        <end position="251"/>
    </location>
</feature>
<feature type="transmembrane region" description="Helical" evidence="7">
    <location>
        <begin position="150"/>
        <end position="167"/>
    </location>
</feature>
<evidence type="ECO:0000256" key="5">
    <source>
        <dbReference type="ARBA" id="ARBA00022989"/>
    </source>
</evidence>
<organism evidence="9 10">
    <name type="scientific">Cellulosimicrobium arenosum</name>
    <dbReference type="NCBI Taxonomy" id="2708133"/>
    <lineage>
        <taxon>Bacteria</taxon>
        <taxon>Bacillati</taxon>
        <taxon>Actinomycetota</taxon>
        <taxon>Actinomycetes</taxon>
        <taxon>Micrococcales</taxon>
        <taxon>Promicromonosporaceae</taxon>
        <taxon>Cellulosimicrobium</taxon>
    </lineage>
</organism>
<gene>
    <name evidence="9" type="ORF">IF651_07775</name>
</gene>
<comment type="similarity">
    <text evidence="2">Belongs to the acyltransferase 3 family.</text>
</comment>
<keyword evidence="9" id="KW-0012">Acyltransferase</keyword>
<keyword evidence="4 7" id="KW-0812">Transmembrane</keyword>
<feature type="domain" description="Acyltransferase 3" evidence="8">
    <location>
        <begin position="24"/>
        <end position="316"/>
    </location>
</feature>
<comment type="subcellular location">
    <subcellularLocation>
        <location evidence="1">Cell membrane</location>
        <topology evidence="1">Multi-pass membrane protein</topology>
    </subcellularLocation>
</comment>
<evidence type="ECO:0000256" key="6">
    <source>
        <dbReference type="ARBA" id="ARBA00023136"/>
    </source>
</evidence>
<feature type="transmembrane region" description="Helical" evidence="7">
    <location>
        <begin position="66"/>
        <end position="83"/>
    </location>
</feature>
<dbReference type="GO" id="GO:0005886">
    <property type="term" value="C:plasma membrane"/>
    <property type="evidence" value="ECO:0007669"/>
    <property type="project" value="UniProtKB-SubCell"/>
</dbReference>
<feature type="transmembrane region" description="Helical" evidence="7">
    <location>
        <begin position="125"/>
        <end position="143"/>
    </location>
</feature>
<feature type="transmembrane region" description="Helical" evidence="7">
    <location>
        <begin position="208"/>
        <end position="227"/>
    </location>
</feature>
<reference evidence="9" key="2">
    <citation type="submission" date="2020-09" db="EMBL/GenBank/DDBJ databases">
        <authorList>
            <person name="Yu Y."/>
        </authorList>
    </citation>
    <scope>NUCLEOTIDE SEQUENCE</scope>
    <source>
        <strain evidence="9">KCTC 49039</strain>
    </source>
</reference>
<keyword evidence="5 7" id="KW-1133">Transmembrane helix</keyword>
<dbReference type="EMBL" id="JACYHB010000005">
    <property type="protein sequence ID" value="MBD8078954.1"/>
    <property type="molecule type" value="Genomic_DNA"/>
</dbReference>
<keyword evidence="9" id="KW-0808">Transferase</keyword>